<keyword evidence="2" id="KW-0732">Signal</keyword>
<name>A0A9D8KY48_9GAMM</name>
<dbReference type="Proteomes" id="UP000664815">
    <property type="component" value="Unassembled WGS sequence"/>
</dbReference>
<accession>A0A9D8KY48</accession>
<evidence type="ECO:0000313" key="3">
    <source>
        <dbReference type="EMBL" id="MBN8799043.1"/>
    </source>
</evidence>
<evidence type="ECO:0000256" key="2">
    <source>
        <dbReference type="SAM" id="SignalP"/>
    </source>
</evidence>
<dbReference type="EMBL" id="JAFKMG010000628">
    <property type="protein sequence ID" value="MBN8799043.1"/>
    <property type="molecule type" value="Genomic_DNA"/>
</dbReference>
<dbReference type="PROSITE" id="PS51257">
    <property type="entry name" value="PROKAR_LIPOPROTEIN"/>
    <property type="match status" value="1"/>
</dbReference>
<dbReference type="AlphaFoldDB" id="A0A9D8KY48"/>
<organism evidence="3 4">
    <name type="scientific">Stenotrophomonas nitritireducens</name>
    <dbReference type="NCBI Taxonomy" id="83617"/>
    <lineage>
        <taxon>Bacteria</taxon>
        <taxon>Pseudomonadati</taxon>
        <taxon>Pseudomonadota</taxon>
        <taxon>Gammaproteobacteria</taxon>
        <taxon>Lysobacterales</taxon>
        <taxon>Lysobacteraceae</taxon>
        <taxon>Stenotrophomonas</taxon>
    </lineage>
</organism>
<gene>
    <name evidence="3" type="ORF">J0H45_06760</name>
</gene>
<sequence>MKKISLTTTLMIALAGTAALAGCKKNEPTPAPAPEMSAPAPMSEPAPAAPAASVTSVTVGNTIGADQSVAPMATLGTKDKIVISVKTNGTAANVNLAAKLTYQDGQVAGEQSRTLNTTDTGTTNIEFANTNAWPAGKYRADVTLDGQPAGMTQEFEVK</sequence>
<evidence type="ECO:0000313" key="4">
    <source>
        <dbReference type="Proteomes" id="UP000664815"/>
    </source>
</evidence>
<reference evidence="3" key="1">
    <citation type="submission" date="2021-02" db="EMBL/GenBank/DDBJ databases">
        <title>Thiocyanate and organic carbon inputs drive convergent selection for specific autotrophic Afipia and Thiobacillus strains within complex microbiomes.</title>
        <authorList>
            <person name="Huddy R.J."/>
            <person name="Sachdeva R."/>
            <person name="Kadzinga F."/>
            <person name="Kantor R.S."/>
            <person name="Harrison S.T.L."/>
            <person name="Banfield J.F."/>
        </authorList>
    </citation>
    <scope>NUCLEOTIDE SEQUENCE</scope>
    <source>
        <strain evidence="3">SCN18_10_11_15_R1_P_69_7</strain>
    </source>
</reference>
<proteinExistence type="predicted"/>
<feature type="signal peptide" evidence="2">
    <location>
        <begin position="1"/>
        <end position="21"/>
    </location>
</feature>
<evidence type="ECO:0008006" key="5">
    <source>
        <dbReference type="Google" id="ProtNLM"/>
    </source>
</evidence>
<comment type="caution">
    <text evidence="3">The sequence shown here is derived from an EMBL/GenBank/DDBJ whole genome shotgun (WGS) entry which is preliminary data.</text>
</comment>
<feature type="region of interest" description="Disordered" evidence="1">
    <location>
        <begin position="25"/>
        <end position="49"/>
    </location>
</feature>
<feature type="chain" id="PRO_5039439121" description="Lipoprotein" evidence="2">
    <location>
        <begin position="22"/>
        <end position="158"/>
    </location>
</feature>
<protein>
    <recommendedName>
        <fullName evidence="5">Lipoprotein</fullName>
    </recommendedName>
</protein>
<evidence type="ECO:0000256" key="1">
    <source>
        <dbReference type="SAM" id="MobiDB-lite"/>
    </source>
</evidence>